<evidence type="ECO:0000313" key="3">
    <source>
        <dbReference type="Proteomes" id="UP000324611"/>
    </source>
</evidence>
<reference evidence="2 3" key="2">
    <citation type="submission" date="2019-09" db="EMBL/GenBank/DDBJ databases">
        <authorList>
            <person name="Jin C."/>
        </authorList>
    </citation>
    <scope>NUCLEOTIDE SEQUENCE [LARGE SCALE GENOMIC DNA]</scope>
    <source>
        <strain evidence="2 3">BN140078</strain>
    </source>
</reference>
<dbReference type="InterPro" id="IPR025404">
    <property type="entry name" value="DUF4130"/>
</dbReference>
<sequence length="252" mass="29899">MQTVLYDASFEGFFTAVFEIYEYRISQPDIQREGAAAVSLFGNTHTVHTDRNKAGRVIKKLQEKLYEDAFRQLYWSFLSAQPGIENTLFRYTRYALSSSQQITTDYSNADVLTIQQTAKKMGREKHRMEAFIRFQQTKDGLYYAVVSPDFNVLPLISRHFEERYADQRWLIYDTTRKYGIFYDLNTVSEVSIDFTTSPQDTAAIYDEKEALYQSLWQTYFNSTNITARKNMPLHIRHMPRRYWKYLTEKKPY</sequence>
<evidence type="ECO:0000313" key="2">
    <source>
        <dbReference type="EMBL" id="KAA2241012.1"/>
    </source>
</evidence>
<feature type="domain" description="DUF4130" evidence="1">
    <location>
        <begin position="83"/>
        <end position="248"/>
    </location>
</feature>
<accession>A0A5B2VRY3</accession>
<name>A0A5B2VRY3_9BACT</name>
<comment type="caution">
    <text evidence="2">The sequence shown here is derived from an EMBL/GenBank/DDBJ whole genome shotgun (WGS) entry which is preliminary data.</text>
</comment>
<dbReference type="NCBIfam" id="TIGR03915">
    <property type="entry name" value="SAM_7_link_chp"/>
    <property type="match status" value="1"/>
</dbReference>
<dbReference type="EMBL" id="VUOC01000004">
    <property type="protein sequence ID" value="KAA2241012.1"/>
    <property type="molecule type" value="Genomic_DNA"/>
</dbReference>
<dbReference type="InterPro" id="IPR023875">
    <property type="entry name" value="DNA_repair_put"/>
</dbReference>
<proteinExistence type="predicted"/>
<organism evidence="2 3">
    <name type="scientific">Chitinophaga agrisoli</name>
    <dbReference type="NCBI Taxonomy" id="2607653"/>
    <lineage>
        <taxon>Bacteria</taxon>
        <taxon>Pseudomonadati</taxon>
        <taxon>Bacteroidota</taxon>
        <taxon>Chitinophagia</taxon>
        <taxon>Chitinophagales</taxon>
        <taxon>Chitinophagaceae</taxon>
        <taxon>Chitinophaga</taxon>
    </lineage>
</organism>
<keyword evidence="3" id="KW-1185">Reference proteome</keyword>
<evidence type="ECO:0000259" key="1">
    <source>
        <dbReference type="Pfam" id="PF13566"/>
    </source>
</evidence>
<dbReference type="Pfam" id="PF13566">
    <property type="entry name" value="DUF4130"/>
    <property type="match status" value="1"/>
</dbReference>
<gene>
    <name evidence="2" type="ORF">F0L74_31940</name>
</gene>
<dbReference type="AlphaFoldDB" id="A0A5B2VRY3"/>
<dbReference type="Proteomes" id="UP000324611">
    <property type="component" value="Unassembled WGS sequence"/>
</dbReference>
<protein>
    <submittedName>
        <fullName evidence="2">DNA metabolism protein</fullName>
    </submittedName>
</protein>
<reference evidence="2 3" key="1">
    <citation type="submission" date="2019-09" db="EMBL/GenBank/DDBJ databases">
        <title>Chitinophaga ginsengihumi sp. nov., isolated from soil of ginseng rhizosphere.</title>
        <authorList>
            <person name="Lee J."/>
        </authorList>
    </citation>
    <scope>NUCLEOTIDE SEQUENCE [LARGE SCALE GENOMIC DNA]</scope>
    <source>
        <strain evidence="2 3">BN140078</strain>
    </source>
</reference>